<dbReference type="Proteomes" id="UP001322277">
    <property type="component" value="Chromosome 1"/>
</dbReference>
<sequence>MTMRRNSFNLQQQQVGGGANDQLLSATSDDETQKDGWDYVHHVMTQLALKGQYFETLRPSHCLVLDYGTGTGIWAIEVANQIYRDGGKVVGFGAPNLRPTSIPTNLEFLEEGRADLWGRKDRFDLIHTRVLPGDKRDWPGFFKEAFGHLKSGCCLEIEALNLELLCDYDRPTLNRNLLLKNLNREDTDNGKQDLDFGRTKELLKGAGFVNVKEDIVTLPISPWSEDYRNWWLGHRFNICVEFFLRTGQYAPPGMDPHPSDLKEIYELHNRYYCRLHLDRRENRETENLGK</sequence>
<organism evidence="2 3">
    <name type="scientific">Colletotrichum destructivum</name>
    <dbReference type="NCBI Taxonomy" id="34406"/>
    <lineage>
        <taxon>Eukaryota</taxon>
        <taxon>Fungi</taxon>
        <taxon>Dikarya</taxon>
        <taxon>Ascomycota</taxon>
        <taxon>Pezizomycotina</taxon>
        <taxon>Sordariomycetes</taxon>
        <taxon>Hypocreomycetidae</taxon>
        <taxon>Glomerellales</taxon>
        <taxon>Glomerellaceae</taxon>
        <taxon>Colletotrichum</taxon>
        <taxon>Colletotrichum destructivum species complex</taxon>
    </lineage>
</organism>
<dbReference type="GO" id="GO:0032259">
    <property type="term" value="P:methylation"/>
    <property type="evidence" value="ECO:0007669"/>
    <property type="project" value="UniProtKB-KW"/>
</dbReference>
<proteinExistence type="predicted"/>
<accession>A0AAX4I185</accession>
<feature type="compositionally biased region" description="Polar residues" evidence="1">
    <location>
        <begin position="1"/>
        <end position="14"/>
    </location>
</feature>
<dbReference type="CDD" id="cd02440">
    <property type="entry name" value="AdoMet_MTases"/>
    <property type="match status" value="1"/>
</dbReference>
<keyword evidence="2" id="KW-0808">Transferase</keyword>
<evidence type="ECO:0000256" key="1">
    <source>
        <dbReference type="SAM" id="MobiDB-lite"/>
    </source>
</evidence>
<dbReference type="SUPFAM" id="SSF53335">
    <property type="entry name" value="S-adenosyl-L-methionine-dependent methyltransferases"/>
    <property type="match status" value="1"/>
</dbReference>
<dbReference type="GeneID" id="87938496"/>
<dbReference type="Pfam" id="PF13489">
    <property type="entry name" value="Methyltransf_23"/>
    <property type="match status" value="1"/>
</dbReference>
<protein>
    <submittedName>
        <fullName evidence="2">S-adenosyl-L-methionine-dependent methyltransferase superfamily</fullName>
    </submittedName>
</protein>
<evidence type="ECO:0000313" key="3">
    <source>
        <dbReference type="Proteomes" id="UP001322277"/>
    </source>
</evidence>
<dbReference type="GO" id="GO:0008168">
    <property type="term" value="F:methyltransferase activity"/>
    <property type="evidence" value="ECO:0007669"/>
    <property type="project" value="UniProtKB-KW"/>
</dbReference>
<dbReference type="KEGG" id="cdet:87938496"/>
<dbReference type="AlphaFoldDB" id="A0AAX4I185"/>
<dbReference type="RefSeq" id="XP_062774203.1">
    <property type="nucleotide sequence ID" value="XM_062918152.1"/>
</dbReference>
<dbReference type="Gene3D" id="3.40.50.150">
    <property type="entry name" value="Vaccinia Virus protein VP39"/>
    <property type="match status" value="1"/>
</dbReference>
<dbReference type="InterPro" id="IPR029063">
    <property type="entry name" value="SAM-dependent_MTases_sf"/>
</dbReference>
<gene>
    <name evidence="2" type="ORF">CDEST_01993</name>
</gene>
<name>A0AAX4I185_9PEZI</name>
<dbReference type="EMBL" id="CP137305">
    <property type="protein sequence ID" value="WQF76979.1"/>
    <property type="molecule type" value="Genomic_DNA"/>
</dbReference>
<reference evidence="3" key="1">
    <citation type="journal article" date="2023" name="bioRxiv">
        <title>Complete genome of the Medicago anthracnose fungus, Colletotrichum destructivum, reveals a mini-chromosome-like region within a core chromosome.</title>
        <authorList>
            <person name="Lapalu N."/>
            <person name="Simon A."/>
            <person name="Lu A."/>
            <person name="Plaumann P.-L."/>
            <person name="Amselem J."/>
            <person name="Pigne S."/>
            <person name="Auger A."/>
            <person name="Koch C."/>
            <person name="Dallery J.-F."/>
            <person name="O'Connell R.J."/>
        </authorList>
    </citation>
    <scope>NUCLEOTIDE SEQUENCE [LARGE SCALE GENOMIC DNA]</scope>
    <source>
        <strain evidence="3">CBS 520.97</strain>
    </source>
</reference>
<keyword evidence="3" id="KW-1185">Reference proteome</keyword>
<evidence type="ECO:0000313" key="2">
    <source>
        <dbReference type="EMBL" id="WQF76979.1"/>
    </source>
</evidence>
<keyword evidence="2" id="KW-0489">Methyltransferase</keyword>
<feature type="region of interest" description="Disordered" evidence="1">
    <location>
        <begin position="1"/>
        <end position="24"/>
    </location>
</feature>